<dbReference type="PANTHER" id="PTHR32089">
    <property type="entry name" value="METHYL-ACCEPTING CHEMOTAXIS PROTEIN MCPB"/>
    <property type="match status" value="1"/>
</dbReference>
<keyword evidence="2 9" id="KW-0812">Transmembrane</keyword>
<reference evidence="12 13" key="1">
    <citation type="submission" date="2021-06" db="EMBL/GenBank/DDBJ databases">
        <authorList>
            <person name="Sun Q."/>
            <person name="Li D."/>
        </authorList>
    </citation>
    <scope>NUCLEOTIDE SEQUENCE [LARGE SCALE GENOMIC DNA]</scope>
    <source>
        <strain evidence="12 13">MSJ-5</strain>
    </source>
</reference>
<dbReference type="SMART" id="SM00304">
    <property type="entry name" value="HAMP"/>
    <property type="match status" value="1"/>
</dbReference>
<dbReference type="InterPro" id="IPR029095">
    <property type="entry name" value="NarX-like_N"/>
</dbReference>
<evidence type="ECO:0000256" key="8">
    <source>
        <dbReference type="SAM" id="Coils"/>
    </source>
</evidence>
<keyword evidence="3 9" id="KW-1133">Transmembrane helix</keyword>
<dbReference type="SMART" id="SM00283">
    <property type="entry name" value="MA"/>
    <property type="match status" value="1"/>
</dbReference>
<evidence type="ECO:0000259" key="11">
    <source>
        <dbReference type="PROSITE" id="PS50885"/>
    </source>
</evidence>
<keyword evidence="13" id="KW-1185">Reference proteome</keyword>
<comment type="similarity">
    <text evidence="6">Belongs to the methyl-accepting chemotaxis (MCP) protein family.</text>
</comment>
<keyword evidence="8" id="KW-0175">Coiled coil</keyword>
<dbReference type="PROSITE" id="PS50885">
    <property type="entry name" value="HAMP"/>
    <property type="match status" value="1"/>
</dbReference>
<dbReference type="RefSeq" id="WP_216419352.1">
    <property type="nucleotide sequence ID" value="NZ_JAHLQK010000007.1"/>
</dbReference>
<dbReference type="Pfam" id="PF00015">
    <property type="entry name" value="MCPsignal"/>
    <property type="match status" value="1"/>
</dbReference>
<dbReference type="InterPro" id="IPR003660">
    <property type="entry name" value="HAMP_dom"/>
</dbReference>
<evidence type="ECO:0000256" key="1">
    <source>
        <dbReference type="ARBA" id="ARBA00004141"/>
    </source>
</evidence>
<dbReference type="Pfam" id="PF13675">
    <property type="entry name" value="PilJ"/>
    <property type="match status" value="1"/>
</dbReference>
<proteinExistence type="inferred from homology"/>
<dbReference type="EMBL" id="JAHLQK010000007">
    <property type="protein sequence ID" value="MBU5678069.1"/>
    <property type="molecule type" value="Genomic_DNA"/>
</dbReference>
<gene>
    <name evidence="12" type="ORF">KQI88_16780</name>
</gene>
<dbReference type="CDD" id="cd06225">
    <property type="entry name" value="HAMP"/>
    <property type="match status" value="1"/>
</dbReference>
<feature type="coiled-coil region" evidence="8">
    <location>
        <begin position="293"/>
        <end position="320"/>
    </location>
</feature>
<dbReference type="PROSITE" id="PS50111">
    <property type="entry name" value="CHEMOTAXIS_TRANSDUC_2"/>
    <property type="match status" value="1"/>
</dbReference>
<dbReference type="InterPro" id="IPR004089">
    <property type="entry name" value="MCPsignal_dom"/>
</dbReference>
<keyword evidence="5 7" id="KW-0807">Transducer</keyword>
<dbReference type="Pfam" id="PF00672">
    <property type="entry name" value="HAMP"/>
    <property type="match status" value="1"/>
</dbReference>
<accession>A0ABS6G6F4</accession>
<keyword evidence="4 9" id="KW-0472">Membrane</keyword>
<name>A0ABS6G6F4_9FIRM</name>
<evidence type="ECO:0000313" key="13">
    <source>
        <dbReference type="Proteomes" id="UP000779508"/>
    </source>
</evidence>
<evidence type="ECO:0000256" key="6">
    <source>
        <dbReference type="ARBA" id="ARBA00029447"/>
    </source>
</evidence>
<evidence type="ECO:0000256" key="7">
    <source>
        <dbReference type="PROSITE-ProRule" id="PRU00284"/>
    </source>
</evidence>
<comment type="subcellular location">
    <subcellularLocation>
        <location evidence="1">Membrane</location>
        <topology evidence="1">Multi-pass membrane protein</topology>
    </subcellularLocation>
</comment>
<feature type="domain" description="HAMP" evidence="11">
    <location>
        <begin position="191"/>
        <end position="245"/>
    </location>
</feature>
<feature type="domain" description="Methyl-accepting transducer" evidence="10">
    <location>
        <begin position="264"/>
        <end position="535"/>
    </location>
</feature>
<evidence type="ECO:0000256" key="5">
    <source>
        <dbReference type="ARBA" id="ARBA00023224"/>
    </source>
</evidence>
<evidence type="ECO:0000256" key="3">
    <source>
        <dbReference type="ARBA" id="ARBA00022989"/>
    </source>
</evidence>
<evidence type="ECO:0000259" key="10">
    <source>
        <dbReference type="PROSITE" id="PS50111"/>
    </source>
</evidence>
<sequence>MKIRTKLLIAFILLTFLTVSVVGINIFAFTSIDSDGNFINYSGRLRASSYRMAYLSSSIIMKDKADGETLDQLMNVIEFFDSTLEGLSQGNNELGLKKLNNEDIEMELDGIKEKWVKVFRPAYLNIANNGDKSSLKIINENIEEYVVSINEMVNRYSEISQRKVTMAKAFSGGALAIFIILAVFSAIIILKGVISPINLITGELKNISSGDGDLTKSIQLKSNDEIGMLTKYFNQFVSNIKNIVILISNSSDTLVSSLDSISNTSDELAKATEMIAISVQDVSNGGIEQETMAKALTQLVEEMSKDIQQVISNAEKLLKASEGSKDAAQDGNVTIKNQVKELSKVIESSHKVTDTVNLLETYSQDISGISAIINSISHQTNLLALNASIEAARAGEAGKGFSVVAEEIKKLAEETAKSTVSIIEIVSNITGQTLEVKKYMDEMTDKINIQAVSMESVQNKLNEIVDKSNNTYESSKEIYEINKSIYNNFNIINDSANKILGVVENNSHNAQDVAAAAQEQTASFEEVSASIASLNELSRKLKDVVSKFKV</sequence>
<dbReference type="PANTHER" id="PTHR32089:SF112">
    <property type="entry name" value="LYSOZYME-LIKE PROTEIN-RELATED"/>
    <property type="match status" value="1"/>
</dbReference>
<feature type="transmembrane region" description="Helical" evidence="9">
    <location>
        <begin position="169"/>
        <end position="190"/>
    </location>
</feature>
<protein>
    <submittedName>
        <fullName evidence="12">Type IV pili methyl-accepting chemotaxis transducer N-terminal domain-containing protein</fullName>
    </submittedName>
</protein>
<comment type="caution">
    <text evidence="12">The sequence shown here is derived from an EMBL/GenBank/DDBJ whole genome shotgun (WGS) entry which is preliminary data.</text>
</comment>
<evidence type="ECO:0000313" key="12">
    <source>
        <dbReference type="EMBL" id="MBU5678069.1"/>
    </source>
</evidence>
<evidence type="ECO:0000256" key="2">
    <source>
        <dbReference type="ARBA" id="ARBA00022692"/>
    </source>
</evidence>
<evidence type="ECO:0000256" key="4">
    <source>
        <dbReference type="ARBA" id="ARBA00023136"/>
    </source>
</evidence>
<dbReference type="Proteomes" id="UP000779508">
    <property type="component" value="Unassembled WGS sequence"/>
</dbReference>
<evidence type="ECO:0000256" key="9">
    <source>
        <dbReference type="SAM" id="Phobius"/>
    </source>
</evidence>
<organism evidence="12 13">
    <name type="scientific">Alkaliphilus flagellatus</name>
    <dbReference type="NCBI Taxonomy" id="2841507"/>
    <lineage>
        <taxon>Bacteria</taxon>
        <taxon>Bacillati</taxon>
        <taxon>Bacillota</taxon>
        <taxon>Clostridia</taxon>
        <taxon>Peptostreptococcales</taxon>
        <taxon>Natronincolaceae</taxon>
        <taxon>Alkaliphilus</taxon>
    </lineage>
</organism>